<dbReference type="EMBL" id="CP140158">
    <property type="protein sequence ID" value="WQG86491.1"/>
    <property type="molecule type" value="Genomic_DNA"/>
</dbReference>
<sequence length="304" mass="34826">MKKLFLLLILFSLSTISLSVIATENAPIETATIEIEAVDETQIPKEKESQETNTSEYQQTGEWQFSLSLGYGQVESIISNVDDYDLYLLPSISYYGDNFFLDNTTIGYTLFEDSELYIDLVGRLNDDGIYFKLDDFGVFTALGIQPPLRDPRIQPEDIKRDISYLAGLAINYSIGDFDIRSGYYQDITDVHNGYEVDLSISYGFMITDKWSLGIRGSAIHKSKKLLNYYYGITPEEGLLPIFTYQPNSSGTNYAFSLDSEYQINSSWSWQLNYRRSFLSHEITDSEIISTDEPDTYFLGIKYRF</sequence>
<evidence type="ECO:0000256" key="3">
    <source>
        <dbReference type="ARBA" id="ARBA00022729"/>
    </source>
</evidence>
<evidence type="ECO:0000256" key="4">
    <source>
        <dbReference type="ARBA" id="ARBA00023136"/>
    </source>
</evidence>
<gene>
    <name evidence="7" type="ORF">SR900_06295</name>
</gene>
<dbReference type="Gene3D" id="2.40.160.20">
    <property type="match status" value="1"/>
</dbReference>
<comment type="subcellular location">
    <subcellularLocation>
        <location evidence="1">Cell outer membrane</location>
    </subcellularLocation>
</comment>
<dbReference type="InterPro" id="IPR010583">
    <property type="entry name" value="MipA"/>
</dbReference>
<keyword evidence="8" id="KW-1185">Reference proteome</keyword>
<dbReference type="Proteomes" id="UP001324185">
    <property type="component" value="Chromosome"/>
</dbReference>
<accession>A0ABZ0X7B2</accession>
<evidence type="ECO:0000256" key="1">
    <source>
        <dbReference type="ARBA" id="ARBA00004442"/>
    </source>
</evidence>
<organism evidence="7 8">
    <name type="scientific">Kangiella aquimarina</name>
    <dbReference type="NCBI Taxonomy" id="261965"/>
    <lineage>
        <taxon>Bacteria</taxon>
        <taxon>Pseudomonadati</taxon>
        <taxon>Pseudomonadota</taxon>
        <taxon>Gammaproteobacteria</taxon>
        <taxon>Kangiellales</taxon>
        <taxon>Kangiellaceae</taxon>
        <taxon>Kangiella</taxon>
    </lineage>
</organism>
<comment type="similarity">
    <text evidence="2">Belongs to the MipA/OmpV family.</text>
</comment>
<evidence type="ECO:0000313" key="8">
    <source>
        <dbReference type="Proteomes" id="UP001324185"/>
    </source>
</evidence>
<dbReference type="PANTHER" id="PTHR38776:SF1">
    <property type="entry name" value="MLTA-INTERACTING PROTEIN-RELATED"/>
    <property type="match status" value="1"/>
</dbReference>
<dbReference type="RefSeq" id="WP_018624534.1">
    <property type="nucleotide sequence ID" value="NZ_CP140158.1"/>
</dbReference>
<dbReference type="Pfam" id="PF06629">
    <property type="entry name" value="MipA"/>
    <property type="match status" value="1"/>
</dbReference>
<name>A0ABZ0X7B2_9GAMM</name>
<keyword evidence="5" id="KW-0998">Cell outer membrane</keyword>
<evidence type="ECO:0000256" key="2">
    <source>
        <dbReference type="ARBA" id="ARBA00005722"/>
    </source>
</evidence>
<proteinExistence type="inferred from homology"/>
<protein>
    <submittedName>
        <fullName evidence="7">MipA/OmpV family protein</fullName>
    </submittedName>
</protein>
<evidence type="ECO:0000256" key="5">
    <source>
        <dbReference type="ARBA" id="ARBA00023237"/>
    </source>
</evidence>
<evidence type="ECO:0000313" key="7">
    <source>
        <dbReference type="EMBL" id="WQG86491.1"/>
    </source>
</evidence>
<feature type="chain" id="PRO_5047510727" evidence="6">
    <location>
        <begin position="23"/>
        <end position="304"/>
    </location>
</feature>
<keyword evidence="4" id="KW-0472">Membrane</keyword>
<reference evidence="7 8" key="1">
    <citation type="submission" date="2023-11" db="EMBL/GenBank/DDBJ databases">
        <title>MicrobeMod: A computational toolkit for identifying prokaryotic methylation and restriction-modification with nanopore sequencing.</title>
        <authorList>
            <person name="Crits-Christoph A."/>
            <person name="Kang S.C."/>
            <person name="Lee H."/>
            <person name="Ostrov N."/>
        </authorList>
    </citation>
    <scope>NUCLEOTIDE SEQUENCE [LARGE SCALE GENOMIC DNA]</scope>
    <source>
        <strain evidence="7 8">DSMZ 16071</strain>
    </source>
</reference>
<dbReference type="PANTHER" id="PTHR38776">
    <property type="entry name" value="MLTA-INTERACTING PROTEIN-RELATED"/>
    <property type="match status" value="1"/>
</dbReference>
<feature type="signal peptide" evidence="6">
    <location>
        <begin position="1"/>
        <end position="22"/>
    </location>
</feature>
<dbReference type="SUPFAM" id="SSF56935">
    <property type="entry name" value="Porins"/>
    <property type="match status" value="1"/>
</dbReference>
<evidence type="ECO:0000256" key="6">
    <source>
        <dbReference type="SAM" id="SignalP"/>
    </source>
</evidence>
<keyword evidence="3 6" id="KW-0732">Signal</keyword>